<dbReference type="Proteomes" id="UP000264719">
    <property type="component" value="Unassembled WGS sequence"/>
</dbReference>
<keyword evidence="3" id="KW-0804">Transcription</keyword>
<dbReference type="SMART" id="SM00342">
    <property type="entry name" value="HTH_ARAC"/>
    <property type="match status" value="1"/>
</dbReference>
<dbReference type="InterPro" id="IPR029062">
    <property type="entry name" value="Class_I_gatase-like"/>
</dbReference>
<dbReference type="PANTHER" id="PTHR43130">
    <property type="entry name" value="ARAC-FAMILY TRANSCRIPTIONAL REGULATOR"/>
    <property type="match status" value="1"/>
</dbReference>
<dbReference type="CDD" id="cd03136">
    <property type="entry name" value="GATase1_AraC_ArgR_like"/>
    <property type="match status" value="1"/>
</dbReference>
<dbReference type="AlphaFoldDB" id="A0A348WIS8"/>
<dbReference type="InterPro" id="IPR052158">
    <property type="entry name" value="INH-QAR"/>
</dbReference>
<evidence type="ECO:0000256" key="3">
    <source>
        <dbReference type="ARBA" id="ARBA00023163"/>
    </source>
</evidence>
<comment type="caution">
    <text evidence="5">The sequence shown here is derived from an EMBL/GenBank/DDBJ whole genome shotgun (WGS) entry which is preliminary data.</text>
</comment>
<evidence type="ECO:0000259" key="4">
    <source>
        <dbReference type="PROSITE" id="PS01124"/>
    </source>
</evidence>
<sequence length="316" mass="35061">MTKTETYLFYLIEDFTHMPFSCAVEPLRLANHLSGKPLYEWKLASENGETVRASNGVTSIVDYSFEDRVKSDRLFVMSGLNTWKHITPGLINALRRERSHGARIGGMCSAAYVLAHAGFLDGCRAAVHWEYHDSFMEEFPDVSVVRNVFVADEKFITASGGTAPADLILHLIGETHGQGLANEIADQMVYSGVREASAEQKASLQARHGMRNPHLARAIGLMGEAIEDPRHTSDIAGEVGISTRQLERLFGRYLNCSPSKYYLELRLNKARNLLIQSECSVTEVAMAAGFKSVTHFARVYRGSFGVSPGEQRSRLT</sequence>
<gene>
    <name evidence="5" type="ORF">DCS45_21580</name>
</gene>
<keyword evidence="1" id="KW-0805">Transcription regulation</keyword>
<dbReference type="GO" id="GO:0043565">
    <property type="term" value="F:sequence-specific DNA binding"/>
    <property type="evidence" value="ECO:0007669"/>
    <property type="project" value="InterPro"/>
</dbReference>
<dbReference type="PRINTS" id="PR00032">
    <property type="entry name" value="HTHARAC"/>
</dbReference>
<organism evidence="5 6">
    <name type="scientific">Roseovarius nubinhibens</name>
    <dbReference type="NCBI Taxonomy" id="314263"/>
    <lineage>
        <taxon>Bacteria</taxon>
        <taxon>Pseudomonadati</taxon>
        <taxon>Pseudomonadota</taxon>
        <taxon>Alphaproteobacteria</taxon>
        <taxon>Rhodobacterales</taxon>
        <taxon>Roseobacteraceae</taxon>
        <taxon>Roseovarius</taxon>
    </lineage>
</organism>
<dbReference type="InterPro" id="IPR002818">
    <property type="entry name" value="DJ-1/PfpI"/>
</dbReference>
<evidence type="ECO:0000256" key="2">
    <source>
        <dbReference type="ARBA" id="ARBA00023125"/>
    </source>
</evidence>
<name>A0A348WIS8_9RHOB</name>
<evidence type="ECO:0000256" key="1">
    <source>
        <dbReference type="ARBA" id="ARBA00023015"/>
    </source>
</evidence>
<dbReference type="Gene3D" id="1.10.10.60">
    <property type="entry name" value="Homeodomain-like"/>
    <property type="match status" value="1"/>
</dbReference>
<dbReference type="PANTHER" id="PTHR43130:SF3">
    <property type="entry name" value="HTH-TYPE TRANSCRIPTIONAL REGULATOR RV1931C"/>
    <property type="match status" value="1"/>
</dbReference>
<dbReference type="InterPro" id="IPR020449">
    <property type="entry name" value="Tscrpt_reg_AraC-type_HTH"/>
</dbReference>
<evidence type="ECO:0000313" key="6">
    <source>
        <dbReference type="Proteomes" id="UP000264719"/>
    </source>
</evidence>
<dbReference type="EMBL" id="DMVW01000205">
    <property type="protein sequence ID" value="HAR54440.1"/>
    <property type="molecule type" value="Genomic_DNA"/>
</dbReference>
<dbReference type="PROSITE" id="PS01124">
    <property type="entry name" value="HTH_ARAC_FAMILY_2"/>
    <property type="match status" value="1"/>
</dbReference>
<dbReference type="Pfam" id="PF12833">
    <property type="entry name" value="HTH_18"/>
    <property type="match status" value="1"/>
</dbReference>
<dbReference type="InterPro" id="IPR009057">
    <property type="entry name" value="Homeodomain-like_sf"/>
</dbReference>
<dbReference type="SUPFAM" id="SSF46689">
    <property type="entry name" value="Homeodomain-like"/>
    <property type="match status" value="2"/>
</dbReference>
<dbReference type="RefSeq" id="WP_009813168.1">
    <property type="nucleotide sequence ID" value="NZ_CAXAXR010000001.1"/>
</dbReference>
<proteinExistence type="predicted"/>
<protein>
    <submittedName>
        <fullName evidence="5">GlxA family transcriptional regulator</fullName>
    </submittedName>
</protein>
<dbReference type="Gene3D" id="3.40.50.880">
    <property type="match status" value="1"/>
</dbReference>
<accession>A0A348WIS8</accession>
<dbReference type="Pfam" id="PF01965">
    <property type="entry name" value="DJ-1_PfpI"/>
    <property type="match status" value="1"/>
</dbReference>
<feature type="domain" description="HTH araC/xylS-type" evidence="4">
    <location>
        <begin position="216"/>
        <end position="314"/>
    </location>
</feature>
<evidence type="ECO:0000313" key="5">
    <source>
        <dbReference type="EMBL" id="HAR54440.1"/>
    </source>
</evidence>
<reference evidence="5 6" key="1">
    <citation type="journal article" date="2018" name="Nat. Biotechnol.">
        <title>A standardized bacterial taxonomy based on genome phylogeny substantially revises the tree of life.</title>
        <authorList>
            <person name="Parks D.H."/>
            <person name="Chuvochina M."/>
            <person name="Waite D.W."/>
            <person name="Rinke C."/>
            <person name="Skarshewski A."/>
            <person name="Chaumeil P.A."/>
            <person name="Hugenholtz P."/>
        </authorList>
    </citation>
    <scope>NUCLEOTIDE SEQUENCE [LARGE SCALE GENOMIC DNA]</scope>
    <source>
        <strain evidence="5">UBA9169</strain>
    </source>
</reference>
<keyword evidence="2" id="KW-0238">DNA-binding</keyword>
<dbReference type="SUPFAM" id="SSF52317">
    <property type="entry name" value="Class I glutamine amidotransferase-like"/>
    <property type="match status" value="1"/>
</dbReference>
<dbReference type="GO" id="GO:0003700">
    <property type="term" value="F:DNA-binding transcription factor activity"/>
    <property type="evidence" value="ECO:0007669"/>
    <property type="project" value="InterPro"/>
</dbReference>
<dbReference type="InterPro" id="IPR018060">
    <property type="entry name" value="HTH_AraC"/>
</dbReference>